<dbReference type="Proteomes" id="UP000244900">
    <property type="component" value="Chromosome"/>
</dbReference>
<evidence type="ECO:0000256" key="1">
    <source>
        <dbReference type="SAM" id="Phobius"/>
    </source>
</evidence>
<dbReference type="RefSeq" id="WP_108907171.1">
    <property type="nucleotide sequence ID" value="NZ_CP029188.1"/>
</dbReference>
<keyword evidence="1" id="KW-0472">Membrane</keyword>
<dbReference type="OrthoDB" id="4250063at2"/>
<evidence type="ECO:0000313" key="2">
    <source>
        <dbReference type="EMBL" id="AWI30661.1"/>
    </source>
</evidence>
<dbReference type="KEGG" id="stir:DDW44_19140"/>
<keyword evidence="1" id="KW-0812">Transmembrane</keyword>
<evidence type="ECO:0000313" key="3">
    <source>
        <dbReference type="Proteomes" id="UP000244900"/>
    </source>
</evidence>
<dbReference type="EMBL" id="CP029188">
    <property type="protein sequence ID" value="AWI30661.1"/>
    <property type="molecule type" value="Genomic_DNA"/>
</dbReference>
<dbReference type="AlphaFoldDB" id="A0A2S1SW72"/>
<reference evidence="2 3" key="1">
    <citation type="submission" date="2018-05" db="EMBL/GenBank/DDBJ databases">
        <title>Complete genome sequence of sponge-derived Streptomyces sp. HNM0039.</title>
        <authorList>
            <person name="Huang X."/>
            <person name="Zhou S."/>
        </authorList>
    </citation>
    <scope>NUCLEOTIDE SEQUENCE [LARGE SCALE GENOMIC DNA]</scope>
    <source>
        <strain evidence="2 3">HNM0039</strain>
    </source>
</reference>
<feature type="transmembrane region" description="Helical" evidence="1">
    <location>
        <begin position="67"/>
        <end position="87"/>
    </location>
</feature>
<gene>
    <name evidence="2" type="ORF">DDW44_19140</name>
</gene>
<keyword evidence="3" id="KW-1185">Reference proteome</keyword>
<protein>
    <submittedName>
        <fullName evidence="2">Uncharacterized protein</fullName>
    </submittedName>
</protein>
<feature type="transmembrane region" description="Helical" evidence="1">
    <location>
        <begin position="33"/>
        <end position="55"/>
    </location>
</feature>
<organism evidence="2 3">
    <name type="scientific">Streptomyces tirandamycinicus</name>
    <dbReference type="NCBI Taxonomy" id="2174846"/>
    <lineage>
        <taxon>Bacteria</taxon>
        <taxon>Bacillati</taxon>
        <taxon>Actinomycetota</taxon>
        <taxon>Actinomycetes</taxon>
        <taxon>Kitasatosporales</taxon>
        <taxon>Streptomycetaceae</taxon>
        <taxon>Streptomyces</taxon>
    </lineage>
</organism>
<accession>A0A2S1SW72</accession>
<keyword evidence="1" id="KW-1133">Transmembrane helix</keyword>
<proteinExistence type="predicted"/>
<sequence>MLLIAGHLVTGFVTVTAYMVSPAGPWDTESVAHSGFASGLALALATATALLTLLFRKAEWLRRGWWYVLPAVLAAAALLRLTLLAPAV</sequence>
<name>A0A2S1SW72_9ACTN</name>